<organism evidence="1 2">
    <name type="scientific">Leclercia adecarboxylata</name>
    <dbReference type="NCBI Taxonomy" id="83655"/>
    <lineage>
        <taxon>Bacteria</taxon>
        <taxon>Pseudomonadati</taxon>
        <taxon>Pseudomonadota</taxon>
        <taxon>Gammaproteobacteria</taxon>
        <taxon>Enterobacterales</taxon>
        <taxon>Enterobacteriaceae</taxon>
        <taxon>Leclercia</taxon>
    </lineage>
</organism>
<name>A0A4U9HV97_9ENTR</name>
<reference evidence="1 2" key="1">
    <citation type="submission" date="2019-05" db="EMBL/GenBank/DDBJ databases">
        <authorList>
            <consortium name="Pathogen Informatics"/>
        </authorList>
    </citation>
    <scope>NUCLEOTIDE SEQUENCE [LARGE SCALE GENOMIC DNA]</scope>
    <source>
        <strain evidence="1 2">NCTC13032</strain>
    </source>
</reference>
<dbReference type="AlphaFoldDB" id="A0A4U9HV97"/>
<evidence type="ECO:0000313" key="2">
    <source>
        <dbReference type="Proteomes" id="UP000310719"/>
    </source>
</evidence>
<evidence type="ECO:0000313" key="1">
    <source>
        <dbReference type="EMBL" id="VTP68562.1"/>
    </source>
</evidence>
<gene>
    <name evidence="1" type="ORF">NCTC13032_03617</name>
</gene>
<accession>A0A4U9HV97</accession>
<protein>
    <submittedName>
        <fullName evidence="1">Uncharacterized protein</fullName>
    </submittedName>
</protein>
<dbReference type="Proteomes" id="UP000310719">
    <property type="component" value="Chromosome"/>
</dbReference>
<proteinExistence type="predicted"/>
<dbReference type="EMBL" id="LR590464">
    <property type="protein sequence ID" value="VTP68562.1"/>
    <property type="molecule type" value="Genomic_DNA"/>
</dbReference>
<sequence length="115" mass="12891">MQLRGAAFIGIDNFLQLGEQIQTVAGDHQDIANLLQHRVIQAETAGDSLIPAPLAQVIHPDVMGKTRFVRRLPYLIRFLSAVSKQVDGIGKQAVDLLFPRLLYGKQRFKGAQRWE</sequence>